<dbReference type="GO" id="GO:0020037">
    <property type="term" value="F:heme binding"/>
    <property type="evidence" value="ECO:0007669"/>
    <property type="project" value="InterPro"/>
</dbReference>
<reference evidence="15" key="1">
    <citation type="submission" date="2025-08" db="UniProtKB">
        <authorList>
            <consortium name="RefSeq"/>
        </authorList>
    </citation>
    <scope>IDENTIFICATION</scope>
</reference>
<dbReference type="PRINTS" id="PR00463">
    <property type="entry name" value="EP450I"/>
</dbReference>
<dbReference type="Pfam" id="PF00067">
    <property type="entry name" value="p450"/>
    <property type="match status" value="1"/>
</dbReference>
<keyword evidence="9 12" id="KW-0503">Monooxygenase</keyword>
<comment type="subcellular location">
    <subcellularLocation>
        <location evidence="1">Membrane</location>
        <topology evidence="1">Single-pass membrane protein</topology>
    </subcellularLocation>
</comment>
<organism evidence="14 15">
    <name type="scientific">Populus euphratica</name>
    <name type="common">Euphrates poplar</name>
    <dbReference type="NCBI Taxonomy" id="75702"/>
    <lineage>
        <taxon>Eukaryota</taxon>
        <taxon>Viridiplantae</taxon>
        <taxon>Streptophyta</taxon>
        <taxon>Embryophyta</taxon>
        <taxon>Tracheophyta</taxon>
        <taxon>Spermatophyta</taxon>
        <taxon>Magnoliopsida</taxon>
        <taxon>eudicotyledons</taxon>
        <taxon>Gunneridae</taxon>
        <taxon>Pentapetalae</taxon>
        <taxon>rosids</taxon>
        <taxon>fabids</taxon>
        <taxon>Malpighiales</taxon>
        <taxon>Salicaceae</taxon>
        <taxon>Saliceae</taxon>
        <taxon>Populus</taxon>
    </lineage>
</organism>
<dbReference type="Gene3D" id="1.10.630.10">
    <property type="entry name" value="Cytochrome P450"/>
    <property type="match status" value="1"/>
</dbReference>
<evidence type="ECO:0000313" key="14">
    <source>
        <dbReference type="Proteomes" id="UP000694918"/>
    </source>
</evidence>
<evidence type="ECO:0000256" key="12">
    <source>
        <dbReference type="RuleBase" id="RU000461"/>
    </source>
</evidence>
<dbReference type="GeneID" id="105119204"/>
<evidence type="ECO:0000256" key="11">
    <source>
        <dbReference type="PIRSR" id="PIRSR602401-1"/>
    </source>
</evidence>
<dbReference type="GO" id="GO:0016705">
    <property type="term" value="F:oxidoreductase activity, acting on paired donors, with incorporation or reduction of molecular oxygen"/>
    <property type="evidence" value="ECO:0007669"/>
    <property type="project" value="InterPro"/>
</dbReference>
<keyword evidence="5 11" id="KW-0479">Metal-binding</keyword>
<name>A0AAJ6TQV4_POPEU</name>
<keyword evidence="4 13" id="KW-0812">Transmembrane</keyword>
<keyword evidence="14" id="KW-1185">Reference proteome</keyword>
<dbReference type="Proteomes" id="UP000694918">
    <property type="component" value="Unplaced"/>
</dbReference>
<evidence type="ECO:0000256" key="6">
    <source>
        <dbReference type="ARBA" id="ARBA00022989"/>
    </source>
</evidence>
<dbReference type="GO" id="GO:0004497">
    <property type="term" value="F:monooxygenase activity"/>
    <property type="evidence" value="ECO:0007669"/>
    <property type="project" value="UniProtKB-KW"/>
</dbReference>
<dbReference type="SUPFAM" id="SSF48264">
    <property type="entry name" value="Cytochrome P450"/>
    <property type="match status" value="1"/>
</dbReference>
<accession>A0AAJ6TQV4</accession>
<dbReference type="InterPro" id="IPR050665">
    <property type="entry name" value="Cytochrome_P450_Monooxygen"/>
</dbReference>
<dbReference type="GO" id="GO:0016020">
    <property type="term" value="C:membrane"/>
    <property type="evidence" value="ECO:0007669"/>
    <property type="project" value="UniProtKB-SubCell"/>
</dbReference>
<dbReference type="KEGG" id="peu:105119204"/>
<comment type="cofactor">
    <cofactor evidence="11">
        <name>heme</name>
        <dbReference type="ChEBI" id="CHEBI:30413"/>
    </cofactor>
</comment>
<evidence type="ECO:0000256" key="8">
    <source>
        <dbReference type="ARBA" id="ARBA00023004"/>
    </source>
</evidence>
<keyword evidence="8 11" id="KW-0408">Iron</keyword>
<comment type="similarity">
    <text evidence="2 12">Belongs to the cytochrome P450 family.</text>
</comment>
<gene>
    <name evidence="15" type="primary">LOC105119204</name>
</gene>
<dbReference type="PANTHER" id="PTHR24282">
    <property type="entry name" value="CYTOCHROME P450 FAMILY MEMBER"/>
    <property type="match status" value="1"/>
</dbReference>
<evidence type="ECO:0000256" key="3">
    <source>
        <dbReference type="ARBA" id="ARBA00022617"/>
    </source>
</evidence>
<evidence type="ECO:0000256" key="1">
    <source>
        <dbReference type="ARBA" id="ARBA00004167"/>
    </source>
</evidence>
<evidence type="ECO:0000256" key="4">
    <source>
        <dbReference type="ARBA" id="ARBA00022692"/>
    </source>
</evidence>
<dbReference type="InterPro" id="IPR002401">
    <property type="entry name" value="Cyt_P450_E_grp-I"/>
</dbReference>
<evidence type="ECO:0000256" key="13">
    <source>
        <dbReference type="SAM" id="Phobius"/>
    </source>
</evidence>
<dbReference type="GO" id="GO:0005506">
    <property type="term" value="F:iron ion binding"/>
    <property type="evidence" value="ECO:0007669"/>
    <property type="project" value="InterPro"/>
</dbReference>
<keyword evidence="10 13" id="KW-0472">Membrane</keyword>
<evidence type="ECO:0000256" key="5">
    <source>
        <dbReference type="ARBA" id="ARBA00022723"/>
    </source>
</evidence>
<evidence type="ECO:0000313" key="15">
    <source>
        <dbReference type="RefSeq" id="XP_011015632.1"/>
    </source>
</evidence>
<evidence type="ECO:0000256" key="7">
    <source>
        <dbReference type="ARBA" id="ARBA00023002"/>
    </source>
</evidence>
<evidence type="ECO:0000256" key="10">
    <source>
        <dbReference type="ARBA" id="ARBA00023136"/>
    </source>
</evidence>
<keyword evidence="6 13" id="KW-1133">Transmembrane helix</keyword>
<dbReference type="RefSeq" id="XP_011015632.1">
    <property type="nucleotide sequence ID" value="XM_011017330.1"/>
</dbReference>
<feature type="binding site" description="axial binding residue" evidence="11">
    <location>
        <position position="460"/>
    </location>
    <ligand>
        <name>heme</name>
        <dbReference type="ChEBI" id="CHEBI:30413"/>
    </ligand>
    <ligandPart>
        <name>Fe</name>
        <dbReference type="ChEBI" id="CHEBI:18248"/>
    </ligandPart>
</feature>
<dbReference type="PRINTS" id="PR00385">
    <property type="entry name" value="P450"/>
</dbReference>
<evidence type="ECO:0000256" key="2">
    <source>
        <dbReference type="ARBA" id="ARBA00010617"/>
    </source>
</evidence>
<sequence>MANPIFYFSSCLLLSIVIILVKFFHKVWWTPIRIQSSMKSQGIKGPSYRFLHGNTKEIINMISKIRSSPKEVLHHTFPIIQPHIYSWIKLYGMNFLQWYGPQPQLIITEPELIKEILNNKDRAYPKAKAPNYVKQLLGDGLVTSEGEKWLKMRKLANHAFHGGSLKNMIPAMIASSEIMLQRWRHYESKEIDVFREFKVLTSEIISRTAFGSSYLEGQHIFDMLTRMAHIISGNNYRIRIPGIGKFFKTIDEIESENLEATIRSSFMNMMKKREQEAMLGNIDGYGHDFFGLLLEAYHHTEKTKKISVDDLIDECKTFYVAGQETTSSSLTWSVLLLAIHTDWQDKVRNEVLELFGQQNPSQDSIAKLKIMSMVINESLRLYSPAAVVTRRVEREIKMGKITVPANMEVLISTLALHQNPEIWGGDVHLFKPERFAEGLAKATNNNIAAFFPFGLGPRTCVGVNFALTETKVALSMILQRYRFTLSPTYAHCPVEVLTMCPQHGVQVILQPYEPKLF</sequence>
<dbReference type="PANTHER" id="PTHR24282:SF236">
    <property type="entry name" value="CYTOCHROME P450"/>
    <property type="match status" value="1"/>
</dbReference>
<dbReference type="InterPro" id="IPR036396">
    <property type="entry name" value="Cyt_P450_sf"/>
</dbReference>
<protein>
    <submittedName>
        <fullName evidence="15">Cytochrome P450 CYP749A22-like</fullName>
    </submittedName>
</protein>
<dbReference type="AlphaFoldDB" id="A0AAJ6TQV4"/>
<evidence type="ECO:0000256" key="9">
    <source>
        <dbReference type="ARBA" id="ARBA00023033"/>
    </source>
</evidence>
<keyword evidence="3 11" id="KW-0349">Heme</keyword>
<dbReference type="PROSITE" id="PS00086">
    <property type="entry name" value="CYTOCHROME_P450"/>
    <property type="match status" value="1"/>
</dbReference>
<keyword evidence="7 12" id="KW-0560">Oxidoreductase</keyword>
<dbReference type="InterPro" id="IPR017972">
    <property type="entry name" value="Cyt_P450_CS"/>
</dbReference>
<proteinExistence type="inferred from homology"/>
<feature type="transmembrane region" description="Helical" evidence="13">
    <location>
        <begin position="6"/>
        <end position="24"/>
    </location>
</feature>
<dbReference type="InterPro" id="IPR001128">
    <property type="entry name" value="Cyt_P450"/>
</dbReference>